<dbReference type="OMA" id="TNQQVSC"/>
<dbReference type="InterPro" id="IPR008979">
    <property type="entry name" value="Galactose-bd-like_sf"/>
</dbReference>
<comment type="similarity">
    <text evidence="9">Belongs to the protease inhibitor I19 family.</text>
</comment>
<dbReference type="PROSITE" id="PS50022">
    <property type="entry name" value="FA58C_3"/>
    <property type="match status" value="3"/>
</dbReference>
<evidence type="ECO:0000256" key="4">
    <source>
        <dbReference type="ARBA" id="ARBA00022729"/>
    </source>
</evidence>
<feature type="domain" description="VWFD" evidence="12">
    <location>
        <begin position="2707"/>
        <end position="2896"/>
    </location>
</feature>
<dbReference type="Pfam" id="PF08742">
    <property type="entry name" value="C8"/>
    <property type="match status" value="4"/>
</dbReference>
<dbReference type="SUPFAM" id="SSF49785">
    <property type="entry name" value="Galactose-binding domain-like"/>
    <property type="match status" value="3"/>
</dbReference>
<dbReference type="InterPro" id="IPR001007">
    <property type="entry name" value="VWF_dom"/>
</dbReference>
<dbReference type="InterPro" id="IPR036201">
    <property type="entry name" value="Pacifastin_dom_sf"/>
</dbReference>
<dbReference type="GO" id="GO:0031012">
    <property type="term" value="C:extracellular matrix"/>
    <property type="evidence" value="ECO:0007669"/>
    <property type="project" value="TreeGrafter"/>
</dbReference>
<dbReference type="SUPFAM" id="SSF57567">
    <property type="entry name" value="Serine protease inhibitors"/>
    <property type="match status" value="5"/>
</dbReference>
<evidence type="ECO:0000256" key="7">
    <source>
        <dbReference type="ARBA" id="ARBA00023157"/>
    </source>
</evidence>
<evidence type="ECO:0000256" key="6">
    <source>
        <dbReference type="ARBA" id="ARBA00023008"/>
    </source>
</evidence>
<evidence type="ECO:0000256" key="10">
    <source>
        <dbReference type="SAM" id="MobiDB-lite"/>
    </source>
</evidence>
<dbReference type="Gene3D" id="2.10.25.10">
    <property type="entry name" value="Laminin"/>
    <property type="match status" value="5"/>
</dbReference>
<evidence type="ECO:0000259" key="12">
    <source>
        <dbReference type="PROSITE" id="PS51233"/>
    </source>
</evidence>
<dbReference type="Pfam" id="PF00754">
    <property type="entry name" value="F5_F8_type_C"/>
    <property type="match status" value="3"/>
</dbReference>
<dbReference type="PROSITE" id="PS01286">
    <property type="entry name" value="FA58C_2"/>
    <property type="match status" value="2"/>
</dbReference>
<dbReference type="GO" id="GO:0005615">
    <property type="term" value="C:extracellular space"/>
    <property type="evidence" value="ECO:0007669"/>
    <property type="project" value="TreeGrafter"/>
</dbReference>
<accession>A0A087TM01</accession>
<dbReference type="PANTHER" id="PTHR11339:SF386">
    <property type="entry name" value="HEMOLECTIN, ISOFORM A"/>
    <property type="match status" value="1"/>
</dbReference>
<feature type="region of interest" description="Disordered" evidence="10">
    <location>
        <begin position="1815"/>
        <end position="1835"/>
    </location>
</feature>
<evidence type="ECO:0000256" key="5">
    <source>
        <dbReference type="ARBA" id="ARBA00022737"/>
    </source>
</evidence>
<gene>
    <name evidence="13" type="ORF">X975_13086</name>
</gene>
<feature type="domain" description="F5/8 type C" evidence="11">
    <location>
        <begin position="1943"/>
        <end position="2096"/>
    </location>
</feature>
<dbReference type="CDD" id="cd00112">
    <property type="entry name" value="LDLa"/>
    <property type="match status" value="1"/>
</dbReference>
<dbReference type="SUPFAM" id="SSF57283">
    <property type="entry name" value="PMP inhibitors"/>
    <property type="match status" value="1"/>
</dbReference>
<proteinExistence type="inferred from homology"/>
<dbReference type="Pfam" id="PF13330">
    <property type="entry name" value="Mucin2_WxxW"/>
    <property type="match status" value="8"/>
</dbReference>
<dbReference type="SMART" id="SM00216">
    <property type="entry name" value="VWD"/>
    <property type="match status" value="4"/>
</dbReference>
<evidence type="ECO:0000256" key="1">
    <source>
        <dbReference type="ARBA" id="ARBA00004239"/>
    </source>
</evidence>
<keyword evidence="6" id="KW-0186">Copper</keyword>
<comment type="subcellular location">
    <subcellularLocation>
        <location evidence="1">Secreted</location>
        <location evidence="1">Extracellular space</location>
    </subcellularLocation>
</comment>
<dbReference type="SMART" id="SM00192">
    <property type="entry name" value="LDLa"/>
    <property type="match status" value="1"/>
</dbReference>
<dbReference type="STRING" id="407821.A0A087TM01"/>
<comment type="similarity">
    <text evidence="2">Belongs to the thrombospondin family.</text>
</comment>
<dbReference type="SMART" id="SM00231">
    <property type="entry name" value="FA58C"/>
    <property type="match status" value="3"/>
</dbReference>
<dbReference type="GO" id="GO:0030414">
    <property type="term" value="F:peptidase inhibitor activity"/>
    <property type="evidence" value="ECO:0007669"/>
    <property type="project" value="InterPro"/>
</dbReference>
<keyword evidence="8" id="KW-0325">Glycoprotein</keyword>
<evidence type="ECO:0000313" key="14">
    <source>
        <dbReference type="Proteomes" id="UP000054359"/>
    </source>
</evidence>
<evidence type="ECO:0000259" key="11">
    <source>
        <dbReference type="PROSITE" id="PS50022"/>
    </source>
</evidence>
<evidence type="ECO:0000256" key="3">
    <source>
        <dbReference type="ARBA" id="ARBA00022525"/>
    </source>
</evidence>
<dbReference type="Gene3D" id="2.60.120.260">
    <property type="entry name" value="Galactose-binding domain-like"/>
    <property type="match status" value="3"/>
</dbReference>
<feature type="compositionally biased region" description="Gly residues" evidence="10">
    <location>
        <begin position="1818"/>
        <end position="1834"/>
    </location>
</feature>
<keyword evidence="5" id="KW-0677">Repeat</keyword>
<dbReference type="InterPro" id="IPR025155">
    <property type="entry name" value="WxxW_domain"/>
</dbReference>
<dbReference type="InterPro" id="IPR000421">
    <property type="entry name" value="FA58C"/>
</dbReference>
<feature type="domain" description="VWFD" evidence="12">
    <location>
        <begin position="3059"/>
        <end position="3243"/>
    </location>
</feature>
<dbReference type="CDD" id="cd00057">
    <property type="entry name" value="FA58C"/>
    <property type="match status" value="3"/>
</dbReference>
<dbReference type="PANTHER" id="PTHR11339">
    <property type="entry name" value="EXTRACELLULAR MATRIX GLYCOPROTEIN RELATED"/>
    <property type="match status" value="1"/>
</dbReference>
<dbReference type="SMART" id="SM00832">
    <property type="entry name" value="C8"/>
    <property type="match status" value="2"/>
</dbReference>
<dbReference type="OrthoDB" id="6508002at2759"/>
<organism evidence="13 14">
    <name type="scientific">Stegodyphus mimosarum</name>
    <name type="common">African social velvet spider</name>
    <dbReference type="NCBI Taxonomy" id="407821"/>
    <lineage>
        <taxon>Eukaryota</taxon>
        <taxon>Metazoa</taxon>
        <taxon>Ecdysozoa</taxon>
        <taxon>Arthropoda</taxon>
        <taxon>Chelicerata</taxon>
        <taxon>Arachnida</taxon>
        <taxon>Araneae</taxon>
        <taxon>Araneomorphae</taxon>
        <taxon>Entelegynae</taxon>
        <taxon>Eresoidea</taxon>
        <taxon>Eresidae</taxon>
        <taxon>Stegodyphus</taxon>
    </lineage>
</organism>
<dbReference type="InterPro" id="IPR014853">
    <property type="entry name" value="VWF/SSPO/ZAN-like_Cys-rich_dom"/>
</dbReference>
<dbReference type="Pfam" id="PF01826">
    <property type="entry name" value="TIL"/>
    <property type="match status" value="4"/>
</dbReference>
<dbReference type="Proteomes" id="UP000054359">
    <property type="component" value="Unassembled WGS sequence"/>
</dbReference>
<dbReference type="Pfam" id="PF00094">
    <property type="entry name" value="VWD"/>
    <property type="match status" value="4"/>
</dbReference>
<dbReference type="CDD" id="cd19941">
    <property type="entry name" value="TIL"/>
    <property type="match status" value="5"/>
</dbReference>
<keyword evidence="3" id="KW-0964">Secreted</keyword>
<keyword evidence="14" id="KW-1185">Reference proteome</keyword>
<protein>
    <submittedName>
        <fullName evidence="13">SCO-spondin</fullName>
    </submittedName>
</protein>
<evidence type="ECO:0000256" key="2">
    <source>
        <dbReference type="ARBA" id="ARBA00009456"/>
    </source>
</evidence>
<dbReference type="PROSITE" id="PS51233">
    <property type="entry name" value="VWFD"/>
    <property type="match status" value="4"/>
</dbReference>
<dbReference type="InterPro" id="IPR001846">
    <property type="entry name" value="VWF_type-D"/>
</dbReference>
<dbReference type="SMART" id="SM00214">
    <property type="entry name" value="VWC"/>
    <property type="match status" value="4"/>
</dbReference>
<dbReference type="FunFam" id="2.60.120.260:FF:000016">
    <property type="entry name" value="Contactin-associated protein-like 4 isoform 1"/>
    <property type="match status" value="1"/>
</dbReference>
<dbReference type="EMBL" id="KK115835">
    <property type="protein sequence ID" value="KFM66140.1"/>
    <property type="molecule type" value="Genomic_DNA"/>
</dbReference>
<dbReference type="InterPro" id="IPR002172">
    <property type="entry name" value="LDrepeatLR_classA_rpt"/>
</dbReference>
<dbReference type="InterPro" id="IPR050780">
    <property type="entry name" value="Mucin_vWF_Thrombospondin_sf"/>
</dbReference>
<dbReference type="InterPro" id="IPR036084">
    <property type="entry name" value="Ser_inhib-like_sf"/>
</dbReference>
<keyword evidence="7" id="KW-1015">Disulfide bond</keyword>
<dbReference type="PROSITE" id="PS01208">
    <property type="entry name" value="VWFC_1"/>
    <property type="match status" value="1"/>
</dbReference>
<evidence type="ECO:0000256" key="9">
    <source>
        <dbReference type="ARBA" id="ARBA00029459"/>
    </source>
</evidence>
<name>A0A087TM01_STEMI</name>
<feature type="non-terminal residue" evidence="13">
    <location>
        <position position="3616"/>
    </location>
</feature>
<dbReference type="SMART" id="SM00215">
    <property type="entry name" value="VWC_out"/>
    <property type="match status" value="4"/>
</dbReference>
<reference evidence="13 14" key="1">
    <citation type="submission" date="2013-11" db="EMBL/GenBank/DDBJ databases">
        <title>Genome sequencing of Stegodyphus mimosarum.</title>
        <authorList>
            <person name="Bechsgaard J."/>
        </authorList>
    </citation>
    <scope>NUCLEOTIDE SEQUENCE [LARGE SCALE GENOMIC DNA]</scope>
</reference>
<keyword evidence="4" id="KW-0732">Signal</keyword>
<evidence type="ECO:0000313" key="13">
    <source>
        <dbReference type="EMBL" id="KFM66140.1"/>
    </source>
</evidence>
<feature type="domain" description="F5/8 type C" evidence="11">
    <location>
        <begin position="2113"/>
        <end position="2264"/>
    </location>
</feature>
<dbReference type="PROSITE" id="PS01285">
    <property type="entry name" value="FA58C_1"/>
    <property type="match status" value="1"/>
</dbReference>
<dbReference type="InterPro" id="IPR002919">
    <property type="entry name" value="TIL_dom"/>
</dbReference>
<feature type="domain" description="F5/8 type C" evidence="11">
    <location>
        <begin position="2286"/>
        <end position="2437"/>
    </location>
</feature>
<feature type="domain" description="VWFD" evidence="12">
    <location>
        <begin position="136"/>
        <end position="311"/>
    </location>
</feature>
<feature type="domain" description="VWFD" evidence="12">
    <location>
        <begin position="614"/>
        <end position="788"/>
    </location>
</feature>
<sequence length="3616" mass="404359">MDHCGCQTPGTSCYCGSLAEYFRECIRVGGKIDGGWRSEDLCPLACPDGMIYQDCGTSCPKTCKGTVYDCEGNHCVDGCHCPDGTYLHNGRCLERQSCPCLHGGKEYQPGERMLQDCNACECNAGDWQCTDEKCEARCSSTGDPHYTTFDGLSYEFLGSCPYYLVYHTDFTIVQESGPCPASSSSEPATESMFCTLAIKITYQGDSLTLQPGIKMSFNEKEVSLPFSAIGFNAAMVSDIFLRVILQNDVSVLWDGENRIYVDAPPTLFGQTMGLCGTFNHNQNDDFQTPEKDVEADVVTFASRWQASDTCHKRSRRSMRSPCETQPQKLSDAKMLCSAIIGEVFQACHGELEPDVYYKSCISDLCLCGENLQDCVCPILADYSLSCAKRGIILNWVDDIPPCKPDCTGGQVYKECGNPCTSSCMAIASSENCKNQCVQGCICPDGMTMSSEGFCIAIDQCPCVFDDKEYSPASVIVQGSNICTCQSAKWECRPGTLEELVYMNPDLMVQDQPTGAKSCLAENNEEFTQCVETCPKTCQNAHLPPKCKTEECKAGCRCKEGFILDADLNACVKETQCGCLHSGRRYKEGETIKQHCNLCFCSEGSWQCTEKVCPGVCSSWGESHFKTYDGKIFDFQGECEYILSKGKMKGASFTLSVQNVPCGTNGITCSKSFTLDLGPTTSEHGTGEHEKLTLSRDDPLPKVTYNSRFVVMDSGLFVLVFSDIGISLQWDRGTRLYINADPKWRNRVKGLCGNFNDDQADDFLTPSGGIPEARASIFADSWKIHEFCPLPQIVEDMCSVHPQRQGWAQQKCGILKSDVFAPCHSAVKLDPYYERCVFDSCACDMGGDCDCLCTAIAAYAHECSAEGVPIKWRSQELCPIQCEECATYESCIPSCPKMTCENELIYGKIKEACTFDFCVEGCNPKPCPEGQIYNNGREYKCVPQVDCVVPCMEINGVLYNEGDRITDPKVVDSCQSCHCRRGSIDCVGKPCVKEQPQACLQGGWTPWMNTPSFVGGDREDLKHPLLRATYDKFCGIANMTNIECRVAENKTPYKETGQNVDCSLPTGLTCRDDEQNNEICKDYEIRVFCDCGAEFLKITIPPTTPHPPLPSICEETGWTAWMNAHLPGEEGESETRESLRINHQFCADEEIENIECRTTLGWKEAPAGDNAICNRKLGLICSGSDCNDYEVRVFCNCGKEILTTPSCVSGWTEYFNTDSPDTSDIGDDESIERIRERHTFCIGGTLEDIECKTKINGETVDYSTLDTFGLKCSKNVGFVCNKYVRTDKCPDFFVRFYCACEPVVPTTPVPTRLLPTTPTPVPVTPVPVTPVPVECGWTPWVNLDTPESSEDDDGDIEDLSEIQMLYKTCGGKDLVDIECRMSRTHHSYSESQQKNLVCDPHKGFRCFNDDQIGKCYDYEIRLLCMYDWCYPPTTTPVETTPLPTTTQNPCPDGQVFDECAYRCDRLCSSFAYELSGQCTQGDCIASCRPVEGCEPPNMWRDYYSCVPKDECTCVLIEGDTVTSVAPNDVLIKDCEKCQCVYNDLTCFDIPGCGTTEGTPYFVKYIPENITREDCWTEWINIDTPKTGGGDLETLSKIREKFIFCFDPVQIECRTVESKQKPFDVGQVVTCDLKTGLICWNTDNKPEECYDYEIRFFCPCATTQPPTTTTTTPLPTFEPGPCVYGWTDWYNSHMPDDRGDYESVQSARVSSAQFCANNMISAIECRPVNPVNVGKGAANSYLLQHGVHCDLQTGLICSQESLGESEACWDYEVRFFCDCPTIAPLTEVITSLPVTTELPFVTACDYWSDWINEHHPSGAKSGGGKGSGVKGGGGNRGDSEKAMLLRLQREYKFCVEGYLSDIECREADTDLRYSETGDKKLMCSLHGGFRCRARDQPNRLCKDYKIRYYCSCSKYPAKYIIEETTTATPIITTRPTIPPITVEPCTVYYDIVDGPLPLPDSSLKASSSRSEDSAPHNARLSSVVTSNSAGAWISGEINEFQFIEVDLGRIQPVYGVITKGRSGYPEWVKSYKVLYSRDGMGYAYVSDTNGEEKIFSGNYDNESPVEHVFERPFEARYVRIQPLTYHRELALRLGVLGCAEGMTTLPSTTPYVPPCIEEMGMYNGMISDYQIKTSSNRSPNSDGRFVRLNTPQTEDHSGGWVSEFLDKDQYVQIAFFDETTLTGLKIQGRDMVPQWVTAFTVSYSKDGATWSYIMDATGNKAVFPGNYDSSSVSIVYFPQPIKARFIRINPVAWENWISMRLEILGCFPEEEVKANITEPTEPPILEGCTDPMGFENGELPDTLITVSSTNGPGTGVSRIRLNTHAEGERTGGWVPALYDYKPVVLIDFYGERNLTGITTQGREDASMWVISYTVQYSLDNYTWIDVYEMDTKDKVFSGNFDRNTPVTRWFRYMIQARYLKITILDYHTKPALRMEIYGCFIPYEFETVLPEILHTTTEICVQYGPWLSLSDPASSYFGDEEPIDQIIAASGLCRNPYEIQCRSMMTQKDYSLTGQIVRCDLEHGLLCKNADQSSHQCYNYEVRLKCWTCGIETTTTELIPLEICPEVPEYLKENCPVSCPYNSACDGSTCVPRIDCPCFKEGKRFEPSNIAVTKNCERCECIIEGHSICKPIECPDCLPGQISQMDEHCNCECVGCEEGKVLCPSNGYCILEKQWCDGIADCPDDEINCPTTMPPTTTTTVTVTTKLPKTCTTDSPSDTDICEMIANVFETFDGTTYEYEICDHVLMKDLSSNSYSVTVHKACVSENPNSCLRYLIIEVDGLNFKIGPSIEDITIQDTVVPTRNLWLVSQRFKSNFELKKKGNTLIFRSKKYNFDVIWDNLHDAAIQISNCLIGQTAGLCGLYNKKQSDDKTTPDGVLVKDTEKFGNSWSVGSLERCMPPTCPFDIKKKATEVCEELRKEPFSTYCSEYVKLESRIHSCISFMCECLQQTIDARIRPSKDVLYEFEFTSSCKCLAYDSFVEACESAIQKPVPEWRIQYDCTPDCPPGMEWQYCGPGCELTCDNYHERDSICTTECTPGCYCPSGMIRHHNRCVKPKMCQDCVCRGHGDPNYITFDGRYYAFQGICTYVLAQHQTSEDPRKNFQVLGINVECPEEPHTSCTEGIRIYWNGHTIEKFKNKPVYVDDISLNAEDSPFEHDWISITFVPGKSTVIHIKDINLAVRYFDQMYGFNIELPAFFYFNKTEGLCGVCNFIQSDDLYHRNGYVTEDIEDFGYSWLQEKSKDSCKLERIIVPEPPPDICNFTASPCEILMDPTLYSASCQNDVTYSQKPEASMCRSKFQYAEQCCEKGISLVEWLKLSGCESSCPEGMHFECTSACPKTCDNYKNYDADDCDLMPLYTCTCAEGQVMKQGKCIDSILCETCDALGHIVGDAWNVGPCEQCECLEDLSTRCTVTQCPEPPICNENEKLEKLIKAVNTCCDAYQCIEEVLECPEPILQECAKGEANVKFTKEDGCPAYKCECAPDLCPPLVEPPLYDGEVNTVETVGCCPEYKTICYPEKCELPPLCGPGFKIATFAGRCCIKYNCVPKKNVCVYQHQFDVLNGDQVDLLPENYYGVEYSVGDSWWDGLCRNCSCTETEGQYVSSCEVQICANASSSQTA</sequence>
<evidence type="ECO:0000256" key="8">
    <source>
        <dbReference type="ARBA" id="ARBA00023180"/>
    </source>
</evidence>